<evidence type="ECO:0000313" key="3">
    <source>
        <dbReference type="EMBL" id="POY36584.1"/>
    </source>
</evidence>
<dbReference type="InterPro" id="IPR011006">
    <property type="entry name" value="CheY-like_superfamily"/>
</dbReference>
<feature type="domain" description="Response regulatory" evidence="2">
    <location>
        <begin position="8"/>
        <end position="129"/>
    </location>
</feature>
<comment type="caution">
    <text evidence="3">The sequence shown here is derived from an EMBL/GenBank/DDBJ whole genome shotgun (WGS) entry which is preliminary data.</text>
</comment>
<dbReference type="SUPFAM" id="SSF52172">
    <property type="entry name" value="CheY-like"/>
    <property type="match status" value="1"/>
</dbReference>
<keyword evidence="1" id="KW-0597">Phosphoprotein</keyword>
<dbReference type="Pfam" id="PF00072">
    <property type="entry name" value="Response_reg"/>
    <property type="match status" value="1"/>
</dbReference>
<dbReference type="Gene3D" id="3.40.50.2300">
    <property type="match status" value="1"/>
</dbReference>
<organism evidence="3 4">
    <name type="scientific">Solitalea longa</name>
    <dbReference type="NCBI Taxonomy" id="2079460"/>
    <lineage>
        <taxon>Bacteria</taxon>
        <taxon>Pseudomonadati</taxon>
        <taxon>Bacteroidota</taxon>
        <taxon>Sphingobacteriia</taxon>
        <taxon>Sphingobacteriales</taxon>
        <taxon>Sphingobacteriaceae</taxon>
        <taxon>Solitalea</taxon>
    </lineage>
</organism>
<dbReference type="InterPro" id="IPR052893">
    <property type="entry name" value="TCS_response_regulator"/>
</dbReference>
<reference evidence="3 4" key="1">
    <citation type="submission" date="2018-01" db="EMBL/GenBank/DDBJ databases">
        <authorList>
            <person name="Gaut B.S."/>
            <person name="Morton B.R."/>
            <person name="Clegg M.T."/>
            <person name="Duvall M.R."/>
        </authorList>
    </citation>
    <scope>NUCLEOTIDE SEQUENCE [LARGE SCALE GENOMIC DNA]</scope>
    <source>
        <strain evidence="3 4">HR-AV</strain>
    </source>
</reference>
<dbReference type="OrthoDB" id="7631574at2"/>
<proteinExistence type="predicted"/>
<dbReference type="Proteomes" id="UP000236893">
    <property type="component" value="Unassembled WGS sequence"/>
</dbReference>
<name>A0A2S5A227_9SPHI</name>
<dbReference type="CDD" id="cd17557">
    <property type="entry name" value="REC_Rcp-like"/>
    <property type="match status" value="1"/>
</dbReference>
<dbReference type="AlphaFoldDB" id="A0A2S5A227"/>
<dbReference type="PROSITE" id="PS50110">
    <property type="entry name" value="RESPONSE_REGULATORY"/>
    <property type="match status" value="1"/>
</dbReference>
<accession>A0A2S5A227</accession>
<feature type="modified residue" description="4-aspartylphosphate" evidence="1">
    <location>
        <position position="62"/>
    </location>
</feature>
<evidence type="ECO:0000256" key="1">
    <source>
        <dbReference type="PROSITE-ProRule" id="PRU00169"/>
    </source>
</evidence>
<dbReference type="PANTHER" id="PTHR44520:SF2">
    <property type="entry name" value="RESPONSE REGULATOR RCP1"/>
    <property type="match status" value="1"/>
</dbReference>
<dbReference type="EMBL" id="PQVF01000006">
    <property type="protein sequence ID" value="POY36584.1"/>
    <property type="molecule type" value="Genomic_DNA"/>
</dbReference>
<sequence>MHDTLIIKVLLADDDKDDCFLFREALQEIPMASELKVVNNGEQLMHYLIDEAEELPTILFLDLNMPRKNGFSCLEEIKGNENLKQIPVIIFSTSYDAHVAELLFKKGAQHYISKPADFSQLIKIIEYSLKLILQEKTSSPLKGNFLLSNLKSTT</sequence>
<gene>
    <name evidence="3" type="ORF">C3K47_09415</name>
</gene>
<dbReference type="InterPro" id="IPR001789">
    <property type="entry name" value="Sig_transdc_resp-reg_receiver"/>
</dbReference>
<dbReference type="SMART" id="SM00448">
    <property type="entry name" value="REC"/>
    <property type="match status" value="1"/>
</dbReference>
<protein>
    <submittedName>
        <fullName evidence="3">Response regulator</fullName>
    </submittedName>
</protein>
<keyword evidence="4" id="KW-1185">Reference proteome</keyword>
<dbReference type="RefSeq" id="WP_103788886.1">
    <property type="nucleotide sequence ID" value="NZ_PQVF01000006.1"/>
</dbReference>
<dbReference type="GO" id="GO:0000160">
    <property type="term" value="P:phosphorelay signal transduction system"/>
    <property type="evidence" value="ECO:0007669"/>
    <property type="project" value="InterPro"/>
</dbReference>
<evidence type="ECO:0000259" key="2">
    <source>
        <dbReference type="PROSITE" id="PS50110"/>
    </source>
</evidence>
<evidence type="ECO:0000313" key="4">
    <source>
        <dbReference type="Proteomes" id="UP000236893"/>
    </source>
</evidence>
<dbReference type="PANTHER" id="PTHR44520">
    <property type="entry name" value="RESPONSE REGULATOR RCP1-RELATED"/>
    <property type="match status" value="1"/>
</dbReference>